<dbReference type="AlphaFoldDB" id="A0A841LQG5"/>
<gene>
    <name evidence="1" type="ORF">FHS77_000849</name>
</gene>
<evidence type="ECO:0000313" key="2">
    <source>
        <dbReference type="Proteomes" id="UP000555393"/>
    </source>
</evidence>
<keyword evidence="2" id="KW-1185">Reference proteome</keyword>
<comment type="caution">
    <text evidence="1">The sequence shown here is derived from an EMBL/GenBank/DDBJ whole genome shotgun (WGS) entry which is preliminary data.</text>
</comment>
<dbReference type="Proteomes" id="UP000555393">
    <property type="component" value="Unassembled WGS sequence"/>
</dbReference>
<sequence>MKESSENKSAAKLRAAWRMQQRYHIAAAEIAAVLGITENIYRKRLLKLGLDCSHIENPFGLYGEAAGIMVKLQTELARLANDSGLPDKSSADALTALARTVKTVVELMREGAAEPETGNAPQDDLIDIGAALEKIDRRINELAGERAAEILRRRTECAAENSIEQGVVVSGA</sequence>
<reference evidence="1 2" key="1">
    <citation type="submission" date="2020-08" db="EMBL/GenBank/DDBJ databases">
        <title>Genomic Encyclopedia of Type Strains, Phase IV (KMG-IV): sequencing the most valuable type-strain genomes for metagenomic binning, comparative biology and taxonomic classification.</title>
        <authorList>
            <person name="Goeker M."/>
        </authorList>
    </citation>
    <scope>NUCLEOTIDE SEQUENCE [LARGE SCALE GENOMIC DNA]</scope>
    <source>
        <strain evidence="1 2">DSM 22336</strain>
    </source>
</reference>
<proteinExistence type="predicted"/>
<evidence type="ECO:0000313" key="1">
    <source>
        <dbReference type="EMBL" id="MBB6260325.1"/>
    </source>
</evidence>
<organism evidence="1 2">
    <name type="scientific">Paenochrobactrum gallinarii</name>
    <dbReference type="NCBI Taxonomy" id="643673"/>
    <lineage>
        <taxon>Bacteria</taxon>
        <taxon>Pseudomonadati</taxon>
        <taxon>Pseudomonadota</taxon>
        <taxon>Alphaproteobacteria</taxon>
        <taxon>Hyphomicrobiales</taxon>
        <taxon>Brucellaceae</taxon>
        <taxon>Paenochrobactrum</taxon>
    </lineage>
</organism>
<name>A0A841LQG5_9HYPH</name>
<accession>A0A841LQG5</accession>
<protein>
    <submittedName>
        <fullName evidence="1">Uncharacterized protein</fullName>
    </submittedName>
</protein>
<dbReference type="RefSeq" id="WP_184220407.1">
    <property type="nucleotide sequence ID" value="NZ_JACIIU010000002.1"/>
</dbReference>
<dbReference type="EMBL" id="JACIIU010000002">
    <property type="protein sequence ID" value="MBB6260325.1"/>
    <property type="molecule type" value="Genomic_DNA"/>
</dbReference>